<evidence type="ECO:0000313" key="2">
    <source>
        <dbReference type="Proteomes" id="UP000190027"/>
    </source>
</evidence>
<reference evidence="1 2" key="1">
    <citation type="submission" date="2017-02" db="EMBL/GenBank/DDBJ databases">
        <authorList>
            <person name="Peterson S.W."/>
        </authorList>
    </citation>
    <scope>NUCLEOTIDE SEQUENCE [LARGE SCALE GENOMIC DNA]</scope>
    <source>
        <strain evidence="1 2">DSM 16080</strain>
    </source>
</reference>
<name>A0A1T4W5R7_9BACT</name>
<accession>A0A1T4W5R7</accession>
<dbReference type="EMBL" id="FUYC01000001">
    <property type="protein sequence ID" value="SKA72586.1"/>
    <property type="molecule type" value="Genomic_DNA"/>
</dbReference>
<gene>
    <name evidence="1" type="ORF">SAMN02745704_00451</name>
</gene>
<evidence type="ECO:0008006" key="3">
    <source>
        <dbReference type="Google" id="ProtNLM"/>
    </source>
</evidence>
<organism evidence="1 2">
    <name type="scientific">Paucidesulfovibrio gracilis DSM 16080</name>
    <dbReference type="NCBI Taxonomy" id="1121449"/>
    <lineage>
        <taxon>Bacteria</taxon>
        <taxon>Pseudomonadati</taxon>
        <taxon>Thermodesulfobacteriota</taxon>
        <taxon>Desulfovibrionia</taxon>
        <taxon>Desulfovibrionales</taxon>
        <taxon>Desulfovibrionaceae</taxon>
        <taxon>Paucidesulfovibrio</taxon>
    </lineage>
</organism>
<proteinExistence type="predicted"/>
<evidence type="ECO:0000313" key="1">
    <source>
        <dbReference type="EMBL" id="SKA72586.1"/>
    </source>
</evidence>
<keyword evidence="2" id="KW-1185">Reference proteome</keyword>
<protein>
    <recommendedName>
        <fullName evidence="3">Zinc-finger of transposase IS204/IS1001/IS1096/IS1165</fullName>
    </recommendedName>
</protein>
<dbReference type="Proteomes" id="UP000190027">
    <property type="component" value="Unassembled WGS sequence"/>
</dbReference>
<sequence>MERILIGLPDVTIKKIVSVQPAVIEVEYTGQPACPHCQSRALRLKDSFWRFIRNVPFRGR</sequence>
<dbReference type="AlphaFoldDB" id="A0A1T4W5R7"/>
<feature type="non-terminal residue" evidence="1">
    <location>
        <position position="60"/>
    </location>
</feature>